<protein>
    <recommendedName>
        <fullName evidence="8">Tight junction-associated protein 1</fullName>
    </recommendedName>
</protein>
<evidence type="ECO:0000256" key="2">
    <source>
        <dbReference type="ARBA" id="ARBA00022553"/>
    </source>
</evidence>
<keyword evidence="7" id="KW-1185">Reference proteome</keyword>
<proteinExistence type="predicted"/>
<feature type="compositionally biased region" description="Basic and acidic residues" evidence="5">
    <location>
        <begin position="421"/>
        <end position="431"/>
    </location>
</feature>
<dbReference type="PANTHER" id="PTHR28664:SF4">
    <property type="entry name" value="TIGHT JUNCTION-ASSOCIATED PROTEIN 1"/>
    <property type="match status" value="1"/>
</dbReference>
<sequence length="431" mass="49006">MTSLQNFTSKQSCGCDQSNLHLHVEIENLKQRLMERERHIVKMETNFLKEAEKFPNGEFAALTEELLTWQDKYSRLFEAHKRVQKVNQGLEDKLLKMVDRCETEKSSLQDDITKLTKKLIDQETNISKLSEENERYRTDLHTAIQLLQCKPSNFLPQKFDMLPPELQAKVRLYVASKQRKLTDGNGNSTKPDVKTIKVPIPTFPPTAMVYSLGSDKETNSNETMTKQNAPVDIVSAAIMAKILKEREKERSTSKHCQTCSCSLISYDNKSCQTDDVPTIDDSCNNNVVVDTINEVALRNRGEKPEPVSSAMKQEPQDLIDLNGYNSDDNYQFFKTIRRQGSQREEAARDLISFESSSPDTVKGPRPCSVRLQPGSNNILLDNAAHFSSPILYKRRPGHVDLSEPSVHRVKTRNSSQSSIFSERKSSTETEI</sequence>
<feature type="region of interest" description="Disordered" evidence="5">
    <location>
        <begin position="402"/>
        <end position="431"/>
    </location>
</feature>
<dbReference type="GO" id="GO:0016020">
    <property type="term" value="C:membrane"/>
    <property type="evidence" value="ECO:0007669"/>
    <property type="project" value="UniProtKB-SubCell"/>
</dbReference>
<comment type="subcellular location">
    <subcellularLocation>
        <location evidence="1">Membrane</location>
        <topology evidence="1">Peripheral membrane protein</topology>
    </subcellularLocation>
</comment>
<accession>A0AAN9Y171</accession>
<evidence type="ECO:0000313" key="6">
    <source>
        <dbReference type="EMBL" id="KAK7580634.1"/>
    </source>
</evidence>
<reference evidence="6 7" key="1">
    <citation type="submission" date="2024-03" db="EMBL/GenBank/DDBJ databases">
        <title>Adaptation during the transition from Ophiocordyceps entomopathogen to insect associate is accompanied by gene loss and intensified selection.</title>
        <authorList>
            <person name="Ward C.M."/>
            <person name="Onetto C.A."/>
            <person name="Borneman A.R."/>
        </authorList>
    </citation>
    <scope>NUCLEOTIDE SEQUENCE [LARGE SCALE GENOMIC DNA]</scope>
    <source>
        <strain evidence="6">AWRI1</strain>
        <tissue evidence="6">Single Adult Female</tissue>
    </source>
</reference>
<name>A0AAN9Y171_9HEMI</name>
<dbReference type="Proteomes" id="UP001367676">
    <property type="component" value="Unassembled WGS sequence"/>
</dbReference>
<keyword evidence="3" id="KW-0472">Membrane</keyword>
<evidence type="ECO:0000313" key="7">
    <source>
        <dbReference type="Proteomes" id="UP001367676"/>
    </source>
</evidence>
<comment type="caution">
    <text evidence="6">The sequence shown here is derived from an EMBL/GenBank/DDBJ whole genome shotgun (WGS) entry which is preliminary data.</text>
</comment>
<gene>
    <name evidence="6" type="ORF">V9T40_001263</name>
</gene>
<feature type="coiled-coil region" evidence="4">
    <location>
        <begin position="98"/>
        <end position="139"/>
    </location>
</feature>
<keyword evidence="4" id="KW-0175">Coiled coil</keyword>
<organism evidence="6 7">
    <name type="scientific">Parthenolecanium corni</name>
    <dbReference type="NCBI Taxonomy" id="536013"/>
    <lineage>
        <taxon>Eukaryota</taxon>
        <taxon>Metazoa</taxon>
        <taxon>Ecdysozoa</taxon>
        <taxon>Arthropoda</taxon>
        <taxon>Hexapoda</taxon>
        <taxon>Insecta</taxon>
        <taxon>Pterygota</taxon>
        <taxon>Neoptera</taxon>
        <taxon>Paraneoptera</taxon>
        <taxon>Hemiptera</taxon>
        <taxon>Sternorrhyncha</taxon>
        <taxon>Coccoidea</taxon>
        <taxon>Coccidae</taxon>
        <taxon>Parthenolecanium</taxon>
    </lineage>
</organism>
<keyword evidence="2" id="KW-0597">Phosphoprotein</keyword>
<dbReference type="EMBL" id="JBBCAQ010000034">
    <property type="protein sequence ID" value="KAK7580634.1"/>
    <property type="molecule type" value="Genomic_DNA"/>
</dbReference>
<evidence type="ECO:0000256" key="1">
    <source>
        <dbReference type="ARBA" id="ARBA00004170"/>
    </source>
</evidence>
<evidence type="ECO:0000256" key="3">
    <source>
        <dbReference type="ARBA" id="ARBA00023136"/>
    </source>
</evidence>
<dbReference type="AlphaFoldDB" id="A0AAN9Y171"/>
<dbReference type="InterPro" id="IPR043441">
    <property type="entry name" value="Tjap1/BEGAIN"/>
</dbReference>
<dbReference type="PANTHER" id="PTHR28664">
    <property type="entry name" value="TIGHT JUNCTION-ASSOCIATED PROTEIN 1"/>
    <property type="match status" value="1"/>
</dbReference>
<evidence type="ECO:0000256" key="4">
    <source>
        <dbReference type="SAM" id="Coils"/>
    </source>
</evidence>
<evidence type="ECO:0000256" key="5">
    <source>
        <dbReference type="SAM" id="MobiDB-lite"/>
    </source>
</evidence>
<evidence type="ECO:0008006" key="8">
    <source>
        <dbReference type="Google" id="ProtNLM"/>
    </source>
</evidence>